<name>G4CL98_9NEIS</name>
<dbReference type="EMBL" id="AGAY01000083">
    <property type="protein sequence ID" value="EGY51402.1"/>
    <property type="molecule type" value="Genomic_DNA"/>
</dbReference>
<evidence type="ECO:0000313" key="2">
    <source>
        <dbReference type="Proteomes" id="UP000003019"/>
    </source>
</evidence>
<evidence type="ECO:0000313" key="1">
    <source>
        <dbReference type="EMBL" id="EGY51402.1"/>
    </source>
</evidence>
<dbReference type="PATRIC" id="fig|1032488.3.peg.2253"/>
<keyword evidence="2" id="KW-1185">Reference proteome</keyword>
<protein>
    <submittedName>
        <fullName evidence="1">Uncharacterized protein</fullName>
    </submittedName>
</protein>
<dbReference type="AlphaFoldDB" id="G4CL98"/>
<reference evidence="1 2" key="1">
    <citation type="submission" date="2011-05" db="EMBL/GenBank/DDBJ databases">
        <authorList>
            <person name="Muzny D."/>
            <person name="Qin X."/>
            <person name="Deng J."/>
            <person name="Jiang H."/>
            <person name="Liu Y."/>
            <person name="Qu J."/>
            <person name="Song X.-Z."/>
            <person name="Zhang L."/>
            <person name="Thornton R."/>
            <person name="Coyle M."/>
            <person name="Francisco L."/>
            <person name="Jackson L."/>
            <person name="Javaid M."/>
            <person name="Korchina V."/>
            <person name="Kovar C."/>
            <person name="Mata R."/>
            <person name="Mathew T."/>
            <person name="Ngo R."/>
            <person name="Nguyen L."/>
            <person name="Nguyen N."/>
            <person name="Okwuonu G."/>
            <person name="Ongeri F."/>
            <person name="Pham C."/>
            <person name="Simmons D."/>
            <person name="Wilczek-Boney K."/>
            <person name="Hale W."/>
            <person name="Jakkamsetti A."/>
            <person name="Pham P."/>
            <person name="Ruth R."/>
            <person name="San Lucas F."/>
            <person name="Warren J."/>
            <person name="Zhang J."/>
            <person name="Zhao Z."/>
            <person name="Zhou C."/>
            <person name="Zhu D."/>
            <person name="Lee S."/>
            <person name="Bess C."/>
            <person name="Blankenburg K."/>
            <person name="Forbes L."/>
            <person name="Fu Q."/>
            <person name="Gubbala S."/>
            <person name="Hirani K."/>
            <person name="Jayaseelan J.C."/>
            <person name="Lara F."/>
            <person name="Munidasa M."/>
            <person name="Palculict T."/>
            <person name="Patil S."/>
            <person name="Pu L.-L."/>
            <person name="Saada N."/>
            <person name="Tang L."/>
            <person name="Weissenberger G."/>
            <person name="Zhu Y."/>
            <person name="Hemphill L."/>
            <person name="Shang Y."/>
            <person name="Youmans B."/>
            <person name="Ayvaz T."/>
            <person name="Ross M."/>
            <person name="Santibanez J."/>
            <person name="Aqrawi P."/>
            <person name="Gross S."/>
            <person name="Joshi V."/>
            <person name="Fowler G."/>
            <person name="Nazareth L."/>
            <person name="Reid J."/>
            <person name="Worley K."/>
            <person name="Petrosino J."/>
            <person name="Highlander S."/>
            <person name="Gibbs R."/>
        </authorList>
    </citation>
    <scope>NUCLEOTIDE SEQUENCE [LARGE SCALE GENOMIC DNA]</scope>
    <source>
        <strain evidence="1 2">871</strain>
    </source>
</reference>
<dbReference type="Proteomes" id="UP000003019">
    <property type="component" value="Unassembled WGS sequence"/>
</dbReference>
<organism evidence="1 2">
    <name type="scientific">Neisseria shayeganii 871</name>
    <dbReference type="NCBI Taxonomy" id="1032488"/>
    <lineage>
        <taxon>Bacteria</taxon>
        <taxon>Pseudomonadati</taxon>
        <taxon>Pseudomonadota</taxon>
        <taxon>Betaproteobacteria</taxon>
        <taxon>Neisseriales</taxon>
        <taxon>Neisseriaceae</taxon>
        <taxon>Neisseria</taxon>
    </lineage>
</organism>
<comment type="caution">
    <text evidence="1">The sequence shown here is derived from an EMBL/GenBank/DDBJ whole genome shotgun (WGS) entry which is preliminary data.</text>
</comment>
<accession>G4CL98</accession>
<dbReference type="HOGENOM" id="CLU_2992042_0_0_4"/>
<dbReference type="STRING" id="1032488.HMPREF9371_2389"/>
<gene>
    <name evidence="1" type="ORF">HMPREF9371_2389</name>
</gene>
<proteinExistence type="predicted"/>
<sequence length="57" mass="6740">MTHGNLRHLISLQRVKADIRAHRTRTPERFRAPFGARCEHDWDKNKKRFQNESGGIV</sequence>